<keyword evidence="1" id="KW-0812">Transmembrane</keyword>
<comment type="caution">
    <text evidence="2">The sequence shown here is derived from an EMBL/GenBank/DDBJ whole genome shotgun (WGS) entry which is preliminary data.</text>
</comment>
<feature type="transmembrane region" description="Helical" evidence="1">
    <location>
        <begin position="12"/>
        <end position="31"/>
    </location>
</feature>
<proteinExistence type="predicted"/>
<keyword evidence="1" id="KW-1133">Transmembrane helix</keyword>
<dbReference type="AlphaFoldDB" id="K2GFY0"/>
<sequence>MKINLPYISFPKFALFFTIIFSVTLFIQMWFDFPEAEKNSKIDYIGRSPESISDTGKQIKVISDKLEKWDYWDEHWWHWWDLLSHAFYAYSLVNIYLQDKTDEEFRKFASSEIESAYEYTITDWRDNFTNNTKIPYWIIYQWNKNQILASLIIIWKDEYKKEFYENSDWLASELEKSREFSWESYEELWWYVDNINAYYSLYLADMLRIKSWEPKKYDWLIKNWLRWMNKHIDNKWIIVAEAYSVWTWLNQSRWCAQAWVLAYLYEIDKASFDKQYDLFNRYFFDEKMSLWLVRDVPKWEKLENLFLAWPSLFWYSSSATALSLPLYRLARDEHKFQKILKTLEFLLSYDLEKWDYTSWKSTLLSSLLLWWKTHTSWWDKI</sequence>
<dbReference type="EMBL" id="AMFJ01000201">
    <property type="protein sequence ID" value="EKE29244.1"/>
    <property type="molecule type" value="Genomic_DNA"/>
</dbReference>
<evidence type="ECO:0000256" key="1">
    <source>
        <dbReference type="SAM" id="Phobius"/>
    </source>
</evidence>
<name>K2GFY0_9BACT</name>
<keyword evidence="1" id="KW-0472">Membrane</keyword>
<reference evidence="2" key="1">
    <citation type="journal article" date="2012" name="Science">
        <title>Fermentation, hydrogen, and sulfur metabolism in multiple uncultivated bacterial phyla.</title>
        <authorList>
            <person name="Wrighton K.C."/>
            <person name="Thomas B.C."/>
            <person name="Sharon I."/>
            <person name="Miller C.S."/>
            <person name="Castelle C.J."/>
            <person name="VerBerkmoes N.C."/>
            <person name="Wilkins M.J."/>
            <person name="Hettich R.L."/>
            <person name="Lipton M.S."/>
            <person name="Williams K.H."/>
            <person name="Long P.E."/>
            <person name="Banfield J.F."/>
        </authorList>
    </citation>
    <scope>NUCLEOTIDE SEQUENCE [LARGE SCALE GENOMIC DNA]</scope>
</reference>
<organism evidence="2">
    <name type="scientific">uncultured bacterium</name>
    <name type="common">gcode 4</name>
    <dbReference type="NCBI Taxonomy" id="1234023"/>
    <lineage>
        <taxon>Bacteria</taxon>
        <taxon>environmental samples</taxon>
    </lineage>
</organism>
<protein>
    <submittedName>
        <fullName evidence="2">Uncharacterized protein</fullName>
    </submittedName>
</protein>
<evidence type="ECO:0000313" key="2">
    <source>
        <dbReference type="EMBL" id="EKE29244.1"/>
    </source>
</evidence>
<gene>
    <name evidence="2" type="ORF">ACD_2C00201G0006</name>
</gene>
<accession>K2GFY0</accession>